<dbReference type="PANTHER" id="PTHR34107">
    <property type="entry name" value="SLL0198 PROTEIN-RELATED"/>
    <property type="match status" value="1"/>
</dbReference>
<dbReference type="InterPro" id="IPR008538">
    <property type="entry name" value="Uma2"/>
</dbReference>
<organism evidence="2 3">
    <name type="scientific">Symplocastrum torsivum CPER-KK1</name>
    <dbReference type="NCBI Taxonomy" id="450513"/>
    <lineage>
        <taxon>Bacteria</taxon>
        <taxon>Bacillati</taxon>
        <taxon>Cyanobacteriota</taxon>
        <taxon>Cyanophyceae</taxon>
        <taxon>Oscillatoriophycideae</taxon>
        <taxon>Oscillatoriales</taxon>
        <taxon>Microcoleaceae</taxon>
        <taxon>Symplocastrum</taxon>
    </lineage>
</organism>
<dbReference type="AlphaFoldDB" id="A0A951PLL3"/>
<dbReference type="Proteomes" id="UP000753908">
    <property type="component" value="Unassembled WGS sequence"/>
</dbReference>
<keyword evidence="2" id="KW-0378">Hydrolase</keyword>
<dbReference type="Gene3D" id="3.90.1570.10">
    <property type="entry name" value="tt1808, chain A"/>
    <property type="match status" value="1"/>
</dbReference>
<proteinExistence type="predicted"/>
<dbReference type="CDD" id="cd06260">
    <property type="entry name" value="DUF820-like"/>
    <property type="match status" value="1"/>
</dbReference>
<sequence>MRLMTSEALGELEDEELEQMPSLEHGAIGIRLGRYLDAHVEEYQLGLVCNSQTTYKFVGQKSNRLPDLSFVSRERLPQRIDQNANFAPDLAVEVLSRGDDVAEIDKKVLQYQKSGVRLVWVIHPVIQAVDVYRLKDGMKLQRLLIDDEMDGEDVIKGFKLKVKRLFDLPNMGQPDDFN</sequence>
<reference evidence="2" key="1">
    <citation type="submission" date="2021-05" db="EMBL/GenBank/DDBJ databases">
        <authorList>
            <person name="Pietrasiak N."/>
            <person name="Ward R."/>
            <person name="Stajich J.E."/>
            <person name="Kurbessoian T."/>
        </authorList>
    </citation>
    <scope>NUCLEOTIDE SEQUENCE</scope>
    <source>
        <strain evidence="2">CPER-KK1</strain>
    </source>
</reference>
<gene>
    <name evidence="2" type="ORF">KME25_13640</name>
</gene>
<comment type="caution">
    <text evidence="2">The sequence shown here is derived from an EMBL/GenBank/DDBJ whole genome shotgun (WGS) entry which is preliminary data.</text>
</comment>
<evidence type="ECO:0000313" key="3">
    <source>
        <dbReference type="Proteomes" id="UP000753908"/>
    </source>
</evidence>
<reference evidence="2" key="2">
    <citation type="journal article" date="2022" name="Microbiol. Resour. Announc.">
        <title>Metagenome Sequencing to Explore Phylogenomics of Terrestrial Cyanobacteria.</title>
        <authorList>
            <person name="Ward R.D."/>
            <person name="Stajich J.E."/>
            <person name="Johansen J.R."/>
            <person name="Huntemann M."/>
            <person name="Clum A."/>
            <person name="Foster B."/>
            <person name="Foster B."/>
            <person name="Roux S."/>
            <person name="Palaniappan K."/>
            <person name="Varghese N."/>
            <person name="Mukherjee S."/>
            <person name="Reddy T.B.K."/>
            <person name="Daum C."/>
            <person name="Copeland A."/>
            <person name="Chen I.A."/>
            <person name="Ivanova N.N."/>
            <person name="Kyrpides N.C."/>
            <person name="Shapiro N."/>
            <person name="Eloe-Fadrosh E.A."/>
            <person name="Pietrasiak N."/>
        </authorList>
    </citation>
    <scope>NUCLEOTIDE SEQUENCE</scope>
    <source>
        <strain evidence="2">CPER-KK1</strain>
    </source>
</reference>
<dbReference type="SUPFAM" id="SSF52980">
    <property type="entry name" value="Restriction endonuclease-like"/>
    <property type="match status" value="1"/>
</dbReference>
<evidence type="ECO:0000259" key="1">
    <source>
        <dbReference type="Pfam" id="PF05685"/>
    </source>
</evidence>
<name>A0A951PLL3_9CYAN</name>
<keyword evidence="2" id="KW-0540">Nuclease</keyword>
<dbReference type="GO" id="GO:0004519">
    <property type="term" value="F:endonuclease activity"/>
    <property type="evidence" value="ECO:0007669"/>
    <property type="project" value="UniProtKB-KW"/>
</dbReference>
<dbReference type="EMBL" id="JAHHIF010000015">
    <property type="protein sequence ID" value="MBW4545471.1"/>
    <property type="molecule type" value="Genomic_DNA"/>
</dbReference>
<feature type="domain" description="Putative restriction endonuclease" evidence="1">
    <location>
        <begin position="11"/>
        <end position="162"/>
    </location>
</feature>
<protein>
    <submittedName>
        <fullName evidence="2">Uma2 family endonuclease</fullName>
    </submittedName>
</protein>
<dbReference type="PANTHER" id="PTHR34107:SF4">
    <property type="entry name" value="SLL1222 PROTEIN"/>
    <property type="match status" value="1"/>
</dbReference>
<dbReference type="InterPro" id="IPR011335">
    <property type="entry name" value="Restrct_endonuc-II-like"/>
</dbReference>
<evidence type="ECO:0000313" key="2">
    <source>
        <dbReference type="EMBL" id="MBW4545471.1"/>
    </source>
</evidence>
<dbReference type="InterPro" id="IPR012296">
    <property type="entry name" value="Nuclease_put_TT1808"/>
</dbReference>
<accession>A0A951PLL3</accession>
<keyword evidence="2" id="KW-0255">Endonuclease</keyword>
<dbReference type="Pfam" id="PF05685">
    <property type="entry name" value="Uma2"/>
    <property type="match status" value="1"/>
</dbReference>